<name>A0A5N5I849_9ROSA</name>
<keyword evidence="2" id="KW-1185">Reference proteome</keyword>
<gene>
    <name evidence="1" type="ORF">D8674_026512</name>
</gene>
<dbReference type="AlphaFoldDB" id="A0A5N5I849"/>
<accession>A0A5N5I849</accession>
<dbReference type="EMBL" id="SMOL01000004">
    <property type="protein sequence ID" value="KAB2635978.1"/>
    <property type="molecule type" value="Genomic_DNA"/>
</dbReference>
<dbReference type="Proteomes" id="UP000327157">
    <property type="component" value="Chromosome 5"/>
</dbReference>
<protein>
    <submittedName>
        <fullName evidence="1">NPL4-like protein 2</fullName>
    </submittedName>
</protein>
<proteinExistence type="predicted"/>
<evidence type="ECO:0000313" key="1">
    <source>
        <dbReference type="EMBL" id="KAB2635978.1"/>
    </source>
</evidence>
<reference evidence="2" key="2">
    <citation type="submission" date="2019-10" db="EMBL/GenBank/DDBJ databases">
        <title>A de novo genome assembly of a pear dwarfing rootstock.</title>
        <authorList>
            <person name="Wang F."/>
            <person name="Wang J."/>
            <person name="Li S."/>
            <person name="Zhang Y."/>
            <person name="Fang M."/>
            <person name="Ma L."/>
            <person name="Zhao Y."/>
            <person name="Jiang S."/>
        </authorList>
    </citation>
    <scope>NUCLEOTIDE SEQUENCE [LARGE SCALE GENOMIC DNA]</scope>
</reference>
<sequence>MRFCLAEMAGSRKGFGAGFGFEFRDSGALRVLHRKVFQVTLLRTLSIIVAIQQSSGGEVFDVYWRVVVGGGRGLEWKSDFGEAWDLGLRKER</sequence>
<organism evidence="1 2">
    <name type="scientific">Pyrus ussuriensis x Pyrus communis</name>
    <dbReference type="NCBI Taxonomy" id="2448454"/>
    <lineage>
        <taxon>Eukaryota</taxon>
        <taxon>Viridiplantae</taxon>
        <taxon>Streptophyta</taxon>
        <taxon>Embryophyta</taxon>
        <taxon>Tracheophyta</taxon>
        <taxon>Spermatophyta</taxon>
        <taxon>Magnoliopsida</taxon>
        <taxon>eudicotyledons</taxon>
        <taxon>Gunneridae</taxon>
        <taxon>Pentapetalae</taxon>
        <taxon>rosids</taxon>
        <taxon>fabids</taxon>
        <taxon>Rosales</taxon>
        <taxon>Rosaceae</taxon>
        <taxon>Amygdaloideae</taxon>
        <taxon>Maleae</taxon>
        <taxon>Pyrus</taxon>
    </lineage>
</organism>
<evidence type="ECO:0000313" key="2">
    <source>
        <dbReference type="Proteomes" id="UP000327157"/>
    </source>
</evidence>
<reference evidence="1 2" key="1">
    <citation type="submission" date="2019-09" db="EMBL/GenBank/DDBJ databases">
        <authorList>
            <person name="Ou C."/>
        </authorList>
    </citation>
    <scope>NUCLEOTIDE SEQUENCE [LARGE SCALE GENOMIC DNA]</scope>
    <source>
        <strain evidence="1">S2</strain>
        <tissue evidence="1">Leaf</tissue>
    </source>
</reference>
<comment type="caution">
    <text evidence="1">The sequence shown here is derived from an EMBL/GenBank/DDBJ whole genome shotgun (WGS) entry which is preliminary data.</text>
</comment>
<reference evidence="1 2" key="3">
    <citation type="submission" date="2019-11" db="EMBL/GenBank/DDBJ databases">
        <title>A de novo genome assembly of a pear dwarfing rootstock.</title>
        <authorList>
            <person name="Wang F."/>
            <person name="Wang J."/>
            <person name="Li S."/>
            <person name="Zhang Y."/>
            <person name="Fang M."/>
            <person name="Ma L."/>
            <person name="Zhao Y."/>
            <person name="Jiang S."/>
        </authorList>
    </citation>
    <scope>NUCLEOTIDE SEQUENCE [LARGE SCALE GENOMIC DNA]</scope>
    <source>
        <strain evidence="1">S2</strain>
        <tissue evidence="1">Leaf</tissue>
    </source>
</reference>